<keyword evidence="3" id="KW-1185">Reference proteome</keyword>
<comment type="caution">
    <text evidence="2">The sequence shown here is derived from an EMBL/GenBank/DDBJ whole genome shotgun (WGS) entry which is preliminary data.</text>
</comment>
<keyword evidence="1" id="KW-0175">Coiled coil</keyword>
<proteinExistence type="predicted"/>
<organism evidence="2 3">
    <name type="scientific">Dreissena polymorpha</name>
    <name type="common">Zebra mussel</name>
    <name type="synonym">Mytilus polymorpha</name>
    <dbReference type="NCBI Taxonomy" id="45954"/>
    <lineage>
        <taxon>Eukaryota</taxon>
        <taxon>Metazoa</taxon>
        <taxon>Spiralia</taxon>
        <taxon>Lophotrochozoa</taxon>
        <taxon>Mollusca</taxon>
        <taxon>Bivalvia</taxon>
        <taxon>Autobranchia</taxon>
        <taxon>Heteroconchia</taxon>
        <taxon>Euheterodonta</taxon>
        <taxon>Imparidentia</taxon>
        <taxon>Neoheterodontei</taxon>
        <taxon>Myida</taxon>
        <taxon>Dreissenoidea</taxon>
        <taxon>Dreissenidae</taxon>
        <taxon>Dreissena</taxon>
    </lineage>
</organism>
<dbReference type="EMBL" id="JAIWYP010000010">
    <property type="protein sequence ID" value="KAH3746911.1"/>
    <property type="molecule type" value="Genomic_DNA"/>
</dbReference>
<gene>
    <name evidence="2" type="ORF">DPMN_181329</name>
</gene>
<evidence type="ECO:0000313" key="2">
    <source>
        <dbReference type="EMBL" id="KAH3746911.1"/>
    </source>
</evidence>
<sequence>MAGIIDDMRRSIQLTITNKLRQARHVDCTTSYQEIKDSLINCDDDEKEKLLDSLKEHESALEDLIKNCERAKDENKMRLEVLKSMRLEVLESNVQKRIPRGKQYARACVAFGMIYSMVLRFKITC</sequence>
<evidence type="ECO:0000256" key="1">
    <source>
        <dbReference type="SAM" id="Coils"/>
    </source>
</evidence>
<feature type="coiled-coil region" evidence="1">
    <location>
        <begin position="47"/>
        <end position="74"/>
    </location>
</feature>
<evidence type="ECO:0000313" key="3">
    <source>
        <dbReference type="Proteomes" id="UP000828390"/>
    </source>
</evidence>
<protein>
    <submittedName>
        <fullName evidence="2">Uncharacterized protein</fullName>
    </submittedName>
</protein>
<reference evidence="2" key="2">
    <citation type="submission" date="2020-11" db="EMBL/GenBank/DDBJ databases">
        <authorList>
            <person name="McCartney M.A."/>
            <person name="Auch B."/>
            <person name="Kono T."/>
            <person name="Mallez S."/>
            <person name="Becker A."/>
            <person name="Gohl D.M."/>
            <person name="Silverstein K.A.T."/>
            <person name="Koren S."/>
            <person name="Bechman K.B."/>
            <person name="Herman A."/>
            <person name="Abrahante J.E."/>
            <person name="Garbe J."/>
        </authorList>
    </citation>
    <scope>NUCLEOTIDE SEQUENCE</scope>
    <source>
        <strain evidence="2">Duluth1</strain>
        <tissue evidence="2">Whole animal</tissue>
    </source>
</reference>
<dbReference type="AlphaFoldDB" id="A0A9D4DDH3"/>
<accession>A0A9D4DDH3</accession>
<name>A0A9D4DDH3_DREPO</name>
<reference evidence="2" key="1">
    <citation type="journal article" date="2019" name="bioRxiv">
        <title>The Genome of the Zebra Mussel, Dreissena polymorpha: A Resource for Invasive Species Research.</title>
        <authorList>
            <person name="McCartney M.A."/>
            <person name="Auch B."/>
            <person name="Kono T."/>
            <person name="Mallez S."/>
            <person name="Zhang Y."/>
            <person name="Obille A."/>
            <person name="Becker A."/>
            <person name="Abrahante J.E."/>
            <person name="Garbe J."/>
            <person name="Badalamenti J.P."/>
            <person name="Herman A."/>
            <person name="Mangelson H."/>
            <person name="Liachko I."/>
            <person name="Sullivan S."/>
            <person name="Sone E.D."/>
            <person name="Koren S."/>
            <person name="Silverstein K.A.T."/>
            <person name="Beckman K.B."/>
            <person name="Gohl D.M."/>
        </authorList>
    </citation>
    <scope>NUCLEOTIDE SEQUENCE</scope>
    <source>
        <strain evidence="2">Duluth1</strain>
        <tissue evidence="2">Whole animal</tissue>
    </source>
</reference>
<dbReference type="Proteomes" id="UP000828390">
    <property type="component" value="Unassembled WGS sequence"/>
</dbReference>